<keyword evidence="2" id="KW-1185">Reference proteome</keyword>
<comment type="caution">
    <text evidence="1">The sequence shown here is derived from an EMBL/GenBank/DDBJ whole genome shotgun (WGS) entry which is preliminary data.</text>
</comment>
<dbReference type="EMBL" id="JAQMUH010000105">
    <property type="protein sequence ID" value="MDB9539913.1"/>
    <property type="molecule type" value="Genomic_DNA"/>
</dbReference>
<dbReference type="RefSeq" id="WP_271732979.1">
    <property type="nucleotide sequence ID" value="NZ_JANQDP010000107.1"/>
</dbReference>
<reference evidence="1 2" key="1">
    <citation type="submission" date="2023-01" db="EMBL/GenBank/DDBJ databases">
        <title>Genomes from the Australian National Cyanobacteria Reference Collection.</title>
        <authorList>
            <person name="Willis A."/>
            <person name="Lee E.M.F."/>
        </authorList>
    </citation>
    <scope>NUCLEOTIDE SEQUENCE [LARGE SCALE GENOMIC DNA]</scope>
    <source>
        <strain evidence="1 2">CS-1033</strain>
    </source>
</reference>
<evidence type="ECO:0000313" key="1">
    <source>
        <dbReference type="EMBL" id="MDB9539913.1"/>
    </source>
</evidence>
<dbReference type="Proteomes" id="UP001212499">
    <property type="component" value="Unassembled WGS sequence"/>
</dbReference>
<accession>A0ABT5ARG9</accession>
<gene>
    <name evidence="1" type="ORF">PN457_09605</name>
</gene>
<evidence type="ECO:0000313" key="2">
    <source>
        <dbReference type="Proteomes" id="UP001212499"/>
    </source>
</evidence>
<organism evidence="1 2">
    <name type="scientific">Anabaenopsis arnoldii</name>
    <dbReference type="NCBI Taxonomy" id="2152938"/>
    <lineage>
        <taxon>Bacteria</taxon>
        <taxon>Bacillati</taxon>
        <taxon>Cyanobacteriota</taxon>
        <taxon>Cyanophyceae</taxon>
        <taxon>Nostocales</taxon>
        <taxon>Nodulariaceae</taxon>
        <taxon>Anabaenopsis</taxon>
    </lineage>
</organism>
<sequence length="207" mass="24546">MTFEINASQIQILDSFKYKFDVNRQIKRRRGNKADNNYTEFDIKKALEIVENCATLSEHNPNIDRDIYLRLMDSCRRSNDKKDTIDQGEAILISYIFYLSQQGYTNNYLLTHDKCCLRALIKSGFTEIIQNLEGRIWCLEQLIFKYIEKFGFDIIQTKVYPSRYCDQNIKMIFGYSIKATEEVVKENLNREIIVLRRETGNLLYPYP</sequence>
<protein>
    <submittedName>
        <fullName evidence="1">Uncharacterized protein</fullName>
    </submittedName>
</protein>
<proteinExistence type="predicted"/>
<name>A0ABT5ARG9_9CYAN</name>